<evidence type="ECO:0000313" key="3">
    <source>
        <dbReference type="EMBL" id="MFA9190747.1"/>
    </source>
</evidence>
<dbReference type="Gene3D" id="1.25.40.10">
    <property type="entry name" value="Tetratricopeptide repeat domain"/>
    <property type="match status" value="1"/>
</dbReference>
<protein>
    <submittedName>
        <fullName evidence="3">Tetratricopeptide repeat protein</fullName>
    </submittedName>
</protein>
<comment type="caution">
    <text evidence="3">The sequence shown here is derived from an EMBL/GenBank/DDBJ whole genome shotgun (WGS) entry which is preliminary data.</text>
</comment>
<dbReference type="InterPro" id="IPR019734">
    <property type="entry name" value="TPR_rpt"/>
</dbReference>
<dbReference type="Proteomes" id="UP001574169">
    <property type="component" value="Unassembled WGS sequence"/>
</dbReference>
<dbReference type="Pfam" id="PF13181">
    <property type="entry name" value="TPR_8"/>
    <property type="match status" value="1"/>
</dbReference>
<organism evidence="3 4">
    <name type="scientific">Flavobacterium zubiriense</name>
    <dbReference type="NCBI Taxonomy" id="3138075"/>
    <lineage>
        <taxon>Bacteria</taxon>
        <taxon>Pseudomonadati</taxon>
        <taxon>Bacteroidota</taxon>
        <taxon>Flavobacteriia</taxon>
        <taxon>Flavobacteriales</taxon>
        <taxon>Flavobacteriaceae</taxon>
        <taxon>Flavobacterium</taxon>
    </lineage>
</organism>
<evidence type="ECO:0000256" key="1">
    <source>
        <dbReference type="PROSITE-ProRule" id="PRU00339"/>
    </source>
</evidence>
<dbReference type="Pfam" id="PF14559">
    <property type="entry name" value="TPR_19"/>
    <property type="match status" value="1"/>
</dbReference>
<keyword evidence="1" id="KW-0802">TPR repeat</keyword>
<dbReference type="SUPFAM" id="SSF48452">
    <property type="entry name" value="TPR-like"/>
    <property type="match status" value="2"/>
</dbReference>
<accession>A0ABV4TBJ3</accession>
<dbReference type="PROSITE" id="PS50005">
    <property type="entry name" value="TPR"/>
    <property type="match status" value="1"/>
</dbReference>
<dbReference type="PANTHER" id="PTHR44395:SF1">
    <property type="entry name" value="PROTEIN O-MANNOSYL-TRANSFERASE TMTC3"/>
    <property type="match status" value="1"/>
</dbReference>
<dbReference type="SMART" id="SM00028">
    <property type="entry name" value="TPR"/>
    <property type="match status" value="3"/>
</dbReference>
<evidence type="ECO:0000313" key="4">
    <source>
        <dbReference type="Proteomes" id="UP001574169"/>
    </source>
</evidence>
<sequence>MNTMNGKFVMLASALLLSVATFAQKKELKAAEKAVRGGDMKEVLELLKAVEPVLANASDEEKAQYYFLKGNAYLDLVDKKIDTDANMKLAADTYKELIAAEKASGKQKYSAQAATSITKIKGLLINSAVAATKENNNAEGAQKLHEAYLLDKKDTINLYYAASTYVSAKNYDKAMELYNELKNMNYSGKATEYLAVSKVSGEEAGFASADERDKAVKIGTHEKPRTEEIPSKRGEIYKNMALILVDQGKIAEAKKAVADARTTNPDDSSLMLTEANLYLQTKDFDKYKQIITEVLAKNPNDAGLVYNLGVISANANNNAEAEKYYKRAVEIKPDYTNAYINLAVLKLQDEKGLIEEMNKLGTSDKDMKRYDVLKKKREDLFRSTLPYLKKAYELDPENTDIVKTLSGVYGALEMTAEKNALKAKAAK</sequence>
<keyword evidence="2" id="KW-0732">Signal</keyword>
<feature type="signal peptide" evidence="2">
    <location>
        <begin position="1"/>
        <end position="25"/>
    </location>
</feature>
<dbReference type="RefSeq" id="WP_373405751.1">
    <property type="nucleotide sequence ID" value="NZ_JBCFQL010000004.1"/>
</dbReference>
<evidence type="ECO:0000256" key="2">
    <source>
        <dbReference type="SAM" id="SignalP"/>
    </source>
</evidence>
<keyword evidence="4" id="KW-1185">Reference proteome</keyword>
<proteinExistence type="predicted"/>
<dbReference type="InterPro" id="IPR011990">
    <property type="entry name" value="TPR-like_helical_dom_sf"/>
</dbReference>
<reference evidence="3 4" key="1">
    <citation type="submission" date="2024-04" db="EMBL/GenBank/DDBJ databases">
        <title>New Clade of Flavobacterium.</title>
        <authorList>
            <person name="Matos L."/>
            <person name="Proenca D.N."/>
            <person name="Fransisco R.M."/>
            <person name="Chung A.P."/>
            <person name="Maccario L."/>
            <person name="Sorensen S.J."/>
            <person name="Morais P.V."/>
        </authorList>
    </citation>
    <scope>NUCLEOTIDE SEQUENCE [LARGE SCALE GENOMIC DNA]</scope>
    <source>
        <strain evidence="3 4">FZUC8N2.13</strain>
    </source>
</reference>
<feature type="repeat" description="TPR" evidence="1">
    <location>
        <begin position="302"/>
        <end position="335"/>
    </location>
</feature>
<gene>
    <name evidence="3" type="ORF">AAGV28_05120</name>
</gene>
<dbReference type="PANTHER" id="PTHR44395">
    <property type="match status" value="1"/>
</dbReference>
<name>A0ABV4TBJ3_9FLAO</name>
<dbReference type="EMBL" id="JBCFQL010000004">
    <property type="protein sequence ID" value="MFA9190747.1"/>
    <property type="molecule type" value="Genomic_DNA"/>
</dbReference>
<feature type="chain" id="PRO_5047419471" evidence="2">
    <location>
        <begin position="26"/>
        <end position="427"/>
    </location>
</feature>